<name>A0A3S1BIV8_9BACT</name>
<keyword evidence="2" id="KW-1185">Reference proteome</keyword>
<organism evidence="1 2">
    <name type="scientific">Chitinophaga solisilvae</name>
    <dbReference type="NCBI Taxonomy" id="1233460"/>
    <lineage>
        <taxon>Bacteria</taxon>
        <taxon>Pseudomonadati</taxon>
        <taxon>Bacteroidota</taxon>
        <taxon>Chitinophagia</taxon>
        <taxon>Chitinophagales</taxon>
        <taxon>Chitinophagaceae</taxon>
        <taxon>Chitinophaga</taxon>
    </lineage>
</organism>
<proteinExistence type="predicted"/>
<dbReference type="Proteomes" id="UP000281028">
    <property type="component" value="Unassembled WGS sequence"/>
</dbReference>
<sequence>MNQPVLLSCNSILTNQYFIPPFDVRAGELVQVYLYHGYHFYPVLAYLSKILTGAIPHENIILHQPFSYVPRFTESWWRRHFRPVTVDAYMKKHASADSPAANRIYERSNIRKNTRINTLEAPDRKLVSLSATLSRSSCIVFDLAGLGPVGTPQTFSIVKEHVQQGGAAILLDGYKDFQQECTKHVELQWLAS</sequence>
<protein>
    <submittedName>
        <fullName evidence="1">Uncharacterized protein</fullName>
    </submittedName>
</protein>
<accession>A0A3S1BIV8</accession>
<dbReference type="AlphaFoldDB" id="A0A3S1BIV8"/>
<comment type="caution">
    <text evidence="1">The sequence shown here is derived from an EMBL/GenBank/DDBJ whole genome shotgun (WGS) entry which is preliminary data.</text>
</comment>
<reference evidence="1" key="1">
    <citation type="submission" date="2020-05" db="EMBL/GenBank/DDBJ databases">
        <title>Chitinophaga laudate sp. nov., isolated from a tropical peat swamp.</title>
        <authorList>
            <person name="Goh C.B.S."/>
            <person name="Lee M.S."/>
            <person name="Parimannan S."/>
            <person name="Pasbakhsh P."/>
            <person name="Yule C.M."/>
            <person name="Rajandas H."/>
            <person name="Loke S."/>
            <person name="Croft L."/>
            <person name="Tan J.B.L."/>
        </authorList>
    </citation>
    <scope>NUCLEOTIDE SEQUENCE</scope>
    <source>
        <strain evidence="1">Mgbs1</strain>
    </source>
</reference>
<dbReference type="OrthoDB" id="790721at2"/>
<gene>
    <name evidence="1" type="ORF">ECE50_008230</name>
</gene>
<evidence type="ECO:0000313" key="1">
    <source>
        <dbReference type="EMBL" id="NSL86814.1"/>
    </source>
</evidence>
<dbReference type="EMBL" id="RIAR02000001">
    <property type="protein sequence ID" value="NSL86814.1"/>
    <property type="molecule type" value="Genomic_DNA"/>
</dbReference>
<evidence type="ECO:0000313" key="2">
    <source>
        <dbReference type="Proteomes" id="UP000281028"/>
    </source>
</evidence>